<dbReference type="AlphaFoldDB" id="A0A0S4QQ15"/>
<evidence type="ECO:0000313" key="3">
    <source>
        <dbReference type="Proteomes" id="UP000198802"/>
    </source>
</evidence>
<proteinExistence type="predicted"/>
<protein>
    <submittedName>
        <fullName evidence="2">Uncharacterized protein</fullName>
    </submittedName>
</protein>
<evidence type="ECO:0000313" key="2">
    <source>
        <dbReference type="EMBL" id="CUU57539.1"/>
    </source>
</evidence>
<gene>
    <name evidence="2" type="ORF">Ga0074812_11337</name>
</gene>
<dbReference type="Proteomes" id="UP000198802">
    <property type="component" value="Unassembled WGS sequence"/>
</dbReference>
<feature type="region of interest" description="Disordered" evidence="1">
    <location>
        <begin position="73"/>
        <end position="183"/>
    </location>
</feature>
<reference evidence="3" key="1">
    <citation type="submission" date="2015-11" db="EMBL/GenBank/DDBJ databases">
        <authorList>
            <person name="Varghese N."/>
        </authorList>
    </citation>
    <scope>NUCLEOTIDE SEQUENCE [LARGE SCALE GENOMIC DNA]</scope>
    <source>
        <strain evidence="3">DSM 45899</strain>
    </source>
</reference>
<organism evidence="2 3">
    <name type="scientific">Parafrankia irregularis</name>
    <dbReference type="NCBI Taxonomy" id="795642"/>
    <lineage>
        <taxon>Bacteria</taxon>
        <taxon>Bacillati</taxon>
        <taxon>Actinomycetota</taxon>
        <taxon>Actinomycetes</taxon>
        <taxon>Frankiales</taxon>
        <taxon>Frankiaceae</taxon>
        <taxon>Parafrankia</taxon>
    </lineage>
</organism>
<feature type="compositionally biased region" description="Basic residues" evidence="1">
    <location>
        <begin position="162"/>
        <end position="183"/>
    </location>
</feature>
<sequence length="234" mass="25382">MRGRLVVHKSEGFWSSERPKSFTLRTRPPGPPCSGPAVFVECEPWEPHPHEPDLARCRFRKSGTGRFGHARRWNKSWSAGRTNVGPGLRPQRGSSLPRTTGTRGSPCRRAASSALRAPTAAPRATTAAPRAVAHVAATARAQSPGPARHPRHADRPAGRPSRPIRRPPGKTRSCKSPGRSRPRVFRGSLCQMFSTSSAAGPAWSIVVSESHSFEALEVQDDDPSVADVHDLHVP</sequence>
<feature type="compositionally biased region" description="Polar residues" evidence="1">
    <location>
        <begin position="92"/>
        <end position="103"/>
    </location>
</feature>
<feature type="compositionally biased region" description="Low complexity" evidence="1">
    <location>
        <begin position="108"/>
        <end position="141"/>
    </location>
</feature>
<keyword evidence="3" id="KW-1185">Reference proteome</keyword>
<dbReference type="EMBL" id="FAOZ01000013">
    <property type="protein sequence ID" value="CUU57539.1"/>
    <property type="molecule type" value="Genomic_DNA"/>
</dbReference>
<accession>A0A0S4QQ15</accession>
<evidence type="ECO:0000256" key="1">
    <source>
        <dbReference type="SAM" id="MobiDB-lite"/>
    </source>
</evidence>
<name>A0A0S4QQ15_9ACTN</name>